<accession>A0A4Y7JS58</accession>
<evidence type="ECO:0000256" key="4">
    <source>
        <dbReference type="ARBA" id="ARBA00022553"/>
    </source>
</evidence>
<dbReference type="FunFam" id="1.10.510.10:FF:000084">
    <property type="entry name" value="Wall-associated receptor kinase 2"/>
    <property type="match status" value="1"/>
</dbReference>
<dbReference type="PROSITE" id="PS50011">
    <property type="entry name" value="PROTEIN_KINASE_DOM"/>
    <property type="match status" value="1"/>
</dbReference>
<keyword evidence="23" id="KW-1185">Reference proteome</keyword>
<dbReference type="InterPro" id="IPR000152">
    <property type="entry name" value="EGF-type_Asp/Asn_hydroxyl_site"/>
</dbReference>
<evidence type="ECO:0008006" key="24">
    <source>
        <dbReference type="Google" id="ProtNLM"/>
    </source>
</evidence>
<dbReference type="Pfam" id="PF00069">
    <property type="entry name" value="Pkinase"/>
    <property type="match status" value="1"/>
</dbReference>
<dbReference type="Gene3D" id="3.30.200.20">
    <property type="entry name" value="Phosphorylase Kinase, domain 1"/>
    <property type="match status" value="1"/>
</dbReference>
<dbReference type="InterPro" id="IPR011009">
    <property type="entry name" value="Kinase-like_dom_sf"/>
</dbReference>
<dbReference type="OMA" id="CEAAMRN"/>
<feature type="binding site" evidence="18">
    <location>
        <position position="443"/>
    </location>
    <ligand>
        <name>ATP</name>
        <dbReference type="ChEBI" id="CHEBI:30616"/>
    </ligand>
</feature>
<evidence type="ECO:0000313" key="22">
    <source>
        <dbReference type="EMBL" id="RZC62862.1"/>
    </source>
</evidence>
<dbReference type="PANTHER" id="PTHR27005">
    <property type="entry name" value="WALL-ASSOCIATED RECEPTOR KINASE-LIKE 21"/>
    <property type="match status" value="1"/>
</dbReference>
<evidence type="ECO:0000256" key="3">
    <source>
        <dbReference type="ARBA" id="ARBA00022536"/>
    </source>
</evidence>
<evidence type="ECO:0000256" key="13">
    <source>
        <dbReference type="ARBA" id="ARBA00023136"/>
    </source>
</evidence>
<evidence type="ECO:0000256" key="12">
    <source>
        <dbReference type="ARBA" id="ARBA00022989"/>
    </source>
</evidence>
<dbReference type="SMART" id="SM00181">
    <property type="entry name" value="EGF"/>
    <property type="match status" value="2"/>
</dbReference>
<evidence type="ECO:0000256" key="8">
    <source>
        <dbReference type="ARBA" id="ARBA00022737"/>
    </source>
</evidence>
<evidence type="ECO:0000313" key="23">
    <source>
        <dbReference type="Proteomes" id="UP000316621"/>
    </source>
</evidence>
<comment type="function">
    <text evidence="16">Serine/threonine-protein kinase that may function as a signaling receptor of extracellular matrix component. Binding to pectin may have significance in the control of cell expansion, morphogenesis and development.</text>
</comment>
<reference evidence="22 23" key="1">
    <citation type="journal article" date="2018" name="Science">
        <title>The opium poppy genome and morphinan production.</title>
        <authorList>
            <person name="Guo L."/>
            <person name="Winzer T."/>
            <person name="Yang X."/>
            <person name="Li Y."/>
            <person name="Ning Z."/>
            <person name="He Z."/>
            <person name="Teodor R."/>
            <person name="Lu Y."/>
            <person name="Bowser T.A."/>
            <person name="Graham I.A."/>
            <person name="Ye K."/>
        </authorList>
    </citation>
    <scope>NUCLEOTIDE SEQUENCE [LARGE SCALE GENOMIC DNA]</scope>
    <source>
        <strain evidence="23">cv. HN1</strain>
        <tissue evidence="22">Leaves</tissue>
    </source>
</reference>
<dbReference type="PANTHER" id="PTHR27005:SF283">
    <property type="entry name" value="OS02G0633066 PROTEIN"/>
    <property type="match status" value="1"/>
</dbReference>
<dbReference type="SMART" id="SM00220">
    <property type="entry name" value="S_TKc"/>
    <property type="match status" value="1"/>
</dbReference>
<keyword evidence="12 19" id="KW-1133">Transmembrane helix</keyword>
<dbReference type="InterPro" id="IPR025287">
    <property type="entry name" value="WAK_GUB"/>
</dbReference>
<comment type="caution">
    <text evidence="17">Lacks conserved residue(s) required for the propagation of feature annotation.</text>
</comment>
<evidence type="ECO:0000256" key="15">
    <source>
        <dbReference type="ARBA" id="ARBA00023180"/>
    </source>
</evidence>
<evidence type="ECO:0000259" key="21">
    <source>
        <dbReference type="PROSITE" id="PS50026"/>
    </source>
</evidence>
<dbReference type="GO" id="GO:0005524">
    <property type="term" value="F:ATP binding"/>
    <property type="evidence" value="ECO:0007669"/>
    <property type="project" value="UniProtKB-UniRule"/>
</dbReference>
<dbReference type="SMART" id="SM00179">
    <property type="entry name" value="EGF_CA"/>
    <property type="match status" value="1"/>
</dbReference>
<dbReference type="InterPro" id="IPR000719">
    <property type="entry name" value="Prot_kinase_dom"/>
</dbReference>
<dbReference type="PROSITE" id="PS00107">
    <property type="entry name" value="PROTEIN_KINASE_ATP"/>
    <property type="match status" value="1"/>
</dbReference>
<dbReference type="GO" id="GO:0005886">
    <property type="term" value="C:plasma membrane"/>
    <property type="evidence" value="ECO:0007669"/>
    <property type="project" value="TreeGrafter"/>
</dbReference>
<dbReference type="GO" id="GO:0004674">
    <property type="term" value="F:protein serine/threonine kinase activity"/>
    <property type="evidence" value="ECO:0007669"/>
    <property type="project" value="UniProtKB-KW"/>
</dbReference>
<comment type="subcellular location">
    <subcellularLocation>
        <location evidence="1">Membrane</location>
        <topology evidence="1">Single-pass type I membrane protein</topology>
    </subcellularLocation>
</comment>
<feature type="transmembrane region" description="Helical" evidence="19">
    <location>
        <begin position="336"/>
        <end position="364"/>
    </location>
</feature>
<evidence type="ECO:0000256" key="14">
    <source>
        <dbReference type="ARBA" id="ARBA00023157"/>
    </source>
</evidence>
<evidence type="ECO:0000259" key="20">
    <source>
        <dbReference type="PROSITE" id="PS50011"/>
    </source>
</evidence>
<evidence type="ECO:0000256" key="5">
    <source>
        <dbReference type="ARBA" id="ARBA00022679"/>
    </source>
</evidence>
<dbReference type="Gene3D" id="2.10.25.10">
    <property type="entry name" value="Laminin"/>
    <property type="match status" value="2"/>
</dbReference>
<keyword evidence="10" id="KW-0418">Kinase</keyword>
<sequence>MKKNTRMKIIKRSYSISTIFVLISLQVLISQISANSINECPEKCGSIKIPFPFGIGNQCSLSPFYEVSCSNHTPYLVTTDHQILGITNGELRINSTSYIAKDCINQNSTITHISLPENGPLSVSDSSNVFIAIGCDTVAVITDDKSFTSGCVSLCSTPRSVVNGSCSGIGCCESTVPKGKRYLGLGTSNIFGYKNVSDFYNCSYAFVAEKGSFRFVENELRNFSETAKDMAMRLDWSIGNYNCASTSGSFICGKNSFCVDSTMGTGYLCNCSDGFSGNPYLNGTKGCQDIDECIELENNPCVGGARCHNKVPGYQCICPFGSAGDGRKNGSGCKKLYLVIEALLGTGLGLGVVLLCGLWFYFALKKRTLVKLKEQYFRQNGGLLLKQQVSNREGTTECARIFSSEELKAATQDYDKSRILGSGGYGTVYKGILEDGSVVAIKKSKVMDQSQIDQFINEVVILTQINHRNVVKLLGCCLETEVPTLVYEFICNGTLHHHIHENVDGTQMSWSNRLRIAVETAEALSYLHSAASMPIFHRDVKSSNILLDETYTAKVADFGISRLVPLDQTQIPTLVQGTLGYLDPEYFQTSQLTEKSDVYSFGVVLVELLTGQKPVSFERSQEDSNLAMYFLSSLKTKDLNEFLDKNVVKEGNLEELRRVTELARKCLLLKGDKRPTMKEVAQELVNIAAFCKQSNQLGEDDNEQQQWAMDLFDQASNDSFNAALSITYDLER</sequence>
<evidence type="ECO:0000256" key="18">
    <source>
        <dbReference type="PROSITE-ProRule" id="PRU10141"/>
    </source>
</evidence>
<keyword evidence="6 19" id="KW-0812">Transmembrane</keyword>
<dbReference type="FunFam" id="2.10.25.10:FF:000038">
    <property type="entry name" value="Fibrillin 2"/>
    <property type="match status" value="1"/>
</dbReference>
<dbReference type="Pfam" id="PF13947">
    <property type="entry name" value="GUB_WAK_bind"/>
    <property type="match status" value="1"/>
</dbReference>
<dbReference type="PROSITE" id="PS00010">
    <property type="entry name" value="ASX_HYDROXYL"/>
    <property type="match status" value="1"/>
</dbReference>
<dbReference type="Gene3D" id="1.10.510.10">
    <property type="entry name" value="Transferase(Phosphotransferase) domain 1"/>
    <property type="match status" value="1"/>
</dbReference>
<evidence type="ECO:0000256" key="17">
    <source>
        <dbReference type="PROSITE-ProRule" id="PRU00076"/>
    </source>
</evidence>
<dbReference type="InterPro" id="IPR017441">
    <property type="entry name" value="Protein_kinase_ATP_BS"/>
</dbReference>
<dbReference type="AlphaFoldDB" id="A0A4Y7JS58"/>
<evidence type="ECO:0000256" key="11">
    <source>
        <dbReference type="ARBA" id="ARBA00022840"/>
    </source>
</evidence>
<dbReference type="InterPro" id="IPR045274">
    <property type="entry name" value="WAK-like"/>
</dbReference>
<dbReference type="PROSITE" id="PS50026">
    <property type="entry name" value="EGF_3"/>
    <property type="match status" value="1"/>
</dbReference>
<keyword evidence="8" id="KW-0677">Repeat</keyword>
<evidence type="ECO:0000256" key="16">
    <source>
        <dbReference type="ARBA" id="ARBA00058961"/>
    </source>
</evidence>
<keyword evidence="5" id="KW-0808">Transferase</keyword>
<dbReference type="PROSITE" id="PS00108">
    <property type="entry name" value="PROTEIN_KINASE_ST"/>
    <property type="match status" value="1"/>
</dbReference>
<keyword evidence="15" id="KW-0325">Glycoprotein</keyword>
<dbReference type="Proteomes" id="UP000316621">
    <property type="component" value="Chromosome 5"/>
</dbReference>
<keyword evidence="11 18" id="KW-0067">ATP-binding</keyword>
<dbReference type="CDD" id="cd00054">
    <property type="entry name" value="EGF_CA"/>
    <property type="match status" value="1"/>
</dbReference>
<dbReference type="EMBL" id="CM010719">
    <property type="protein sequence ID" value="RZC62862.1"/>
    <property type="molecule type" value="Genomic_DNA"/>
</dbReference>
<dbReference type="PROSITE" id="PS01187">
    <property type="entry name" value="EGF_CA"/>
    <property type="match status" value="1"/>
</dbReference>
<evidence type="ECO:0000256" key="9">
    <source>
        <dbReference type="ARBA" id="ARBA00022741"/>
    </source>
</evidence>
<feature type="domain" description="Protein kinase" evidence="20">
    <location>
        <begin position="414"/>
        <end position="685"/>
    </location>
</feature>
<dbReference type="InterPro" id="IPR018097">
    <property type="entry name" value="EGF_Ca-bd_CS"/>
</dbReference>
<dbReference type="InterPro" id="IPR001881">
    <property type="entry name" value="EGF-like_Ca-bd_dom"/>
</dbReference>
<feature type="domain" description="EGF-like" evidence="21">
    <location>
        <begin position="289"/>
        <end position="325"/>
    </location>
</feature>
<keyword evidence="14" id="KW-1015">Disulfide bond</keyword>
<keyword evidence="7" id="KW-0732">Signal</keyword>
<keyword evidence="4" id="KW-0597">Phosphoprotein</keyword>
<dbReference type="FunFam" id="3.30.200.20:FF:000043">
    <property type="entry name" value="Wall-associated receptor kinase 2"/>
    <property type="match status" value="1"/>
</dbReference>
<evidence type="ECO:0000256" key="6">
    <source>
        <dbReference type="ARBA" id="ARBA00022692"/>
    </source>
</evidence>
<keyword evidence="3 17" id="KW-0245">EGF-like domain</keyword>
<dbReference type="GO" id="GO:0007166">
    <property type="term" value="P:cell surface receptor signaling pathway"/>
    <property type="evidence" value="ECO:0007669"/>
    <property type="project" value="InterPro"/>
</dbReference>
<dbReference type="SUPFAM" id="SSF56112">
    <property type="entry name" value="Protein kinase-like (PK-like)"/>
    <property type="match status" value="1"/>
</dbReference>
<proteinExistence type="predicted"/>
<evidence type="ECO:0000256" key="10">
    <source>
        <dbReference type="ARBA" id="ARBA00022777"/>
    </source>
</evidence>
<dbReference type="SUPFAM" id="SSF57196">
    <property type="entry name" value="EGF/Laminin"/>
    <property type="match status" value="1"/>
</dbReference>
<evidence type="ECO:0000256" key="7">
    <source>
        <dbReference type="ARBA" id="ARBA00022729"/>
    </source>
</evidence>
<evidence type="ECO:0000256" key="2">
    <source>
        <dbReference type="ARBA" id="ARBA00022527"/>
    </source>
</evidence>
<keyword evidence="9 18" id="KW-0547">Nucleotide-binding</keyword>
<dbReference type="CDD" id="cd14066">
    <property type="entry name" value="STKc_IRAK"/>
    <property type="match status" value="1"/>
</dbReference>
<name>A0A4Y7JS58_PAPSO</name>
<evidence type="ECO:0000256" key="19">
    <source>
        <dbReference type="SAM" id="Phobius"/>
    </source>
</evidence>
<evidence type="ECO:0000256" key="1">
    <source>
        <dbReference type="ARBA" id="ARBA00004479"/>
    </source>
</evidence>
<dbReference type="InterPro" id="IPR008271">
    <property type="entry name" value="Ser/Thr_kinase_AS"/>
</dbReference>
<dbReference type="GO" id="GO:0030247">
    <property type="term" value="F:polysaccharide binding"/>
    <property type="evidence" value="ECO:0007669"/>
    <property type="project" value="InterPro"/>
</dbReference>
<dbReference type="OrthoDB" id="4062651at2759"/>
<protein>
    <recommendedName>
        <fullName evidence="24">Protein kinase domain-containing protein</fullName>
    </recommendedName>
</protein>
<dbReference type="Gramene" id="RZC62862">
    <property type="protein sequence ID" value="RZC62862"/>
    <property type="gene ID" value="C5167_024637"/>
</dbReference>
<organism evidence="22 23">
    <name type="scientific">Papaver somniferum</name>
    <name type="common">Opium poppy</name>
    <dbReference type="NCBI Taxonomy" id="3469"/>
    <lineage>
        <taxon>Eukaryota</taxon>
        <taxon>Viridiplantae</taxon>
        <taxon>Streptophyta</taxon>
        <taxon>Embryophyta</taxon>
        <taxon>Tracheophyta</taxon>
        <taxon>Spermatophyta</taxon>
        <taxon>Magnoliopsida</taxon>
        <taxon>Ranunculales</taxon>
        <taxon>Papaveraceae</taxon>
        <taxon>Papaveroideae</taxon>
        <taxon>Papaver</taxon>
    </lineage>
</organism>
<keyword evidence="13 19" id="KW-0472">Membrane</keyword>
<dbReference type="InterPro" id="IPR000742">
    <property type="entry name" value="EGF"/>
</dbReference>
<dbReference type="GO" id="GO:0005509">
    <property type="term" value="F:calcium ion binding"/>
    <property type="evidence" value="ECO:0007669"/>
    <property type="project" value="InterPro"/>
</dbReference>
<keyword evidence="2" id="KW-0723">Serine/threonine-protein kinase</keyword>
<gene>
    <name evidence="22" type="ORF">C5167_024637</name>
</gene>